<comment type="caution">
    <text evidence="1">The sequence shown here is derived from an EMBL/GenBank/DDBJ whole genome shotgun (WGS) entry which is preliminary data.</text>
</comment>
<accession>A0A3E5HPM7</accession>
<dbReference type="AlphaFoldDB" id="A0A3E5HPM7"/>
<name>A0A3E5HPM7_BIFPS</name>
<gene>
    <name evidence="1" type="ORF">DXA79_04885</name>
</gene>
<dbReference type="Proteomes" id="UP000261031">
    <property type="component" value="Unassembled WGS sequence"/>
</dbReference>
<reference evidence="1 2" key="1">
    <citation type="submission" date="2018-08" db="EMBL/GenBank/DDBJ databases">
        <title>A genome reference for cultivated species of the human gut microbiota.</title>
        <authorList>
            <person name="Zou Y."/>
            <person name="Xue W."/>
            <person name="Luo G."/>
        </authorList>
    </citation>
    <scope>NUCLEOTIDE SEQUENCE [LARGE SCALE GENOMIC DNA]</scope>
    <source>
        <strain evidence="1 2">OF05-12</strain>
    </source>
</reference>
<dbReference type="RefSeq" id="WP_117612001.1">
    <property type="nucleotide sequence ID" value="NZ_JAQEVG010000002.1"/>
</dbReference>
<evidence type="ECO:0000313" key="2">
    <source>
        <dbReference type="Proteomes" id="UP000261031"/>
    </source>
</evidence>
<sequence>MITRSVTVAKIRREYWQQIAAGGNRFELRDEEVGAGSRAFVFVDAKTGEHLGNARILACTIFGGYDASPWSWSMLSKLVEVPVSELKELFPYADRLGAAAASECEMYVYEITPISDEELLRDILADVPKKRLN</sequence>
<organism evidence="1 2">
    <name type="scientific">Bifidobacterium pseudocatenulatum</name>
    <dbReference type="NCBI Taxonomy" id="28026"/>
    <lineage>
        <taxon>Bacteria</taxon>
        <taxon>Bacillati</taxon>
        <taxon>Actinomycetota</taxon>
        <taxon>Actinomycetes</taxon>
        <taxon>Bifidobacteriales</taxon>
        <taxon>Bifidobacteriaceae</taxon>
        <taxon>Bifidobacterium</taxon>
    </lineage>
</organism>
<dbReference type="EMBL" id="QSWD01000002">
    <property type="protein sequence ID" value="RGP03798.1"/>
    <property type="molecule type" value="Genomic_DNA"/>
</dbReference>
<evidence type="ECO:0000313" key="1">
    <source>
        <dbReference type="EMBL" id="RGP03798.1"/>
    </source>
</evidence>
<evidence type="ECO:0008006" key="3">
    <source>
        <dbReference type="Google" id="ProtNLM"/>
    </source>
</evidence>
<proteinExistence type="predicted"/>
<protein>
    <recommendedName>
        <fullName evidence="3">ASCH domain-containing protein</fullName>
    </recommendedName>
</protein>